<dbReference type="AlphaFoldDB" id="A0A1Z3CJY3"/>
<keyword evidence="2" id="KW-1185">Reference proteome</keyword>
<dbReference type="RefSeq" id="WP_088337891.1">
    <property type="nucleotide sequence ID" value="NZ_CP021934.1"/>
</dbReference>
<dbReference type="EMBL" id="CP021934">
    <property type="protein sequence ID" value="ASC03929.1"/>
    <property type="molecule type" value="Genomic_DNA"/>
</dbReference>
<evidence type="ECO:0000313" key="1">
    <source>
        <dbReference type="EMBL" id="ASC03929.1"/>
    </source>
</evidence>
<accession>A0A1Z3CJY3</accession>
<gene>
    <name evidence="1" type="ORF">CBG50_12250</name>
</gene>
<evidence type="ECO:0000313" key="2">
    <source>
        <dbReference type="Proteomes" id="UP000196759"/>
    </source>
</evidence>
<dbReference type="Proteomes" id="UP000196759">
    <property type="component" value="Chromosome"/>
</dbReference>
<proteinExistence type="predicted"/>
<name>A0A1Z3CJY3_FUSNP</name>
<organism evidence="1 2">
    <name type="scientific">Fusobacterium nucleatum subsp. polymorphum</name>
    <name type="common">Fusobacterium polymorphum</name>
    <dbReference type="NCBI Taxonomy" id="76857"/>
    <lineage>
        <taxon>Bacteria</taxon>
        <taxon>Fusobacteriati</taxon>
        <taxon>Fusobacteriota</taxon>
        <taxon>Fusobacteriia</taxon>
        <taxon>Fusobacteriales</taxon>
        <taxon>Fusobacteriaceae</taxon>
        <taxon>Fusobacterium</taxon>
    </lineage>
</organism>
<sequence length="199" mass="23365">MKIFIAGARKIDFLSGEVLKNLKKIMENNDKILVGDADGVDKTIQTFLKSKSYNNVIVYSMENVRNNIGNWENIKIFTTLKKNTREYFTEKDKKMAEIADEGFMIWNKESKGTLNNIINLLIMNKKVQLYIQEKNKNTFYNLSNIKELENIVLESNSKKLEETYNTLLKRAKINYIDKTNIIQEKKRYSSEKMQQLTLQ</sequence>
<protein>
    <submittedName>
        <fullName evidence="1">Uncharacterized protein</fullName>
    </submittedName>
</protein>
<reference evidence="1 2" key="1">
    <citation type="submission" date="2017-06" db="EMBL/GenBank/DDBJ databases">
        <title>Draft genome sequence of Fusobacterium nucleatum subsp. polymorphum KCOM 1260 (=ChDC F218).</title>
        <authorList>
            <person name="Kook J.-K."/>
            <person name="Park S.-N."/>
            <person name="Lim Y.K."/>
            <person name="Roh H."/>
        </authorList>
    </citation>
    <scope>NUCLEOTIDE SEQUENCE [LARGE SCALE GENOMIC DNA]</scope>
    <source>
        <strain evidence="2">KCOM 1260 (ChDC F218)</strain>
    </source>
</reference>